<protein>
    <recommendedName>
        <fullName evidence="3">LysR family transcriptional regulator</fullName>
    </recommendedName>
</protein>
<dbReference type="Gene3D" id="3.40.190.290">
    <property type="match status" value="1"/>
</dbReference>
<evidence type="ECO:0008006" key="3">
    <source>
        <dbReference type="Google" id="ProtNLM"/>
    </source>
</evidence>
<evidence type="ECO:0000313" key="1">
    <source>
        <dbReference type="EMBL" id="BBI49296.1"/>
    </source>
</evidence>
<organism evidence="1 2">
    <name type="scientific">Vreelandella olivaria</name>
    <dbReference type="NCBI Taxonomy" id="390919"/>
    <lineage>
        <taxon>Bacteria</taxon>
        <taxon>Pseudomonadati</taxon>
        <taxon>Pseudomonadota</taxon>
        <taxon>Gammaproteobacteria</taxon>
        <taxon>Oceanospirillales</taxon>
        <taxon>Halomonadaceae</taxon>
        <taxon>Vreelandella</taxon>
    </lineage>
</organism>
<gene>
    <name evidence="1" type="ORF">HORIV_17170</name>
</gene>
<dbReference type="EMBL" id="AP019416">
    <property type="protein sequence ID" value="BBI49296.1"/>
    <property type="molecule type" value="Genomic_DNA"/>
</dbReference>
<accession>A0ABN5WQN1</accession>
<dbReference type="SUPFAM" id="SSF53850">
    <property type="entry name" value="Periplasmic binding protein-like II"/>
    <property type="match status" value="1"/>
</dbReference>
<evidence type="ECO:0000313" key="2">
    <source>
        <dbReference type="Proteomes" id="UP000289555"/>
    </source>
</evidence>
<name>A0ABN5WQN1_9GAMM</name>
<sequence>MVEGLETLTQNLRGSADNVTGTLRVTLPHSFGRQYISPLLPEFLNRYPA</sequence>
<dbReference type="Proteomes" id="UP000289555">
    <property type="component" value="Chromosome"/>
</dbReference>
<proteinExistence type="predicted"/>
<keyword evidence="2" id="KW-1185">Reference proteome</keyword>
<reference evidence="2" key="1">
    <citation type="journal article" date="2019" name="Microbiol. Resour. Announc.">
        <title>Complete Genome Sequence of Halomonas olivaria, a Moderately Halophilic Bacterium Isolated from Olive Processing Effluents, Obtained by Nanopore Sequencing.</title>
        <authorList>
            <person name="Nagata S."/>
            <person name="Ii K.M."/>
            <person name="Tsukimi T."/>
            <person name="Miura M.C."/>
            <person name="Galipon J."/>
            <person name="Arakawa K."/>
        </authorList>
    </citation>
    <scope>NUCLEOTIDE SEQUENCE [LARGE SCALE GENOMIC DNA]</scope>
    <source>
        <strain evidence="2">TYRC17</strain>
    </source>
</reference>